<dbReference type="PANTHER" id="PTHR42781:SF4">
    <property type="entry name" value="SPERMIDINE_PUTRESCINE IMPORT ATP-BINDING PROTEIN POTA"/>
    <property type="match status" value="1"/>
</dbReference>
<dbReference type="GO" id="GO:0005524">
    <property type="term" value="F:ATP binding"/>
    <property type="evidence" value="ECO:0007669"/>
    <property type="project" value="UniProtKB-KW"/>
</dbReference>
<name>A0A840P812_9ACTN</name>
<dbReference type="InterPro" id="IPR017871">
    <property type="entry name" value="ABC_transporter-like_CS"/>
</dbReference>
<keyword evidence="7" id="KW-1185">Reference proteome</keyword>
<dbReference type="FunFam" id="3.40.50.300:FF:000133">
    <property type="entry name" value="Spermidine/putrescine import ATP-binding protein PotA"/>
    <property type="match status" value="1"/>
</dbReference>
<dbReference type="InterPro" id="IPR013611">
    <property type="entry name" value="Transp-assoc_OB_typ2"/>
</dbReference>
<dbReference type="InterPro" id="IPR003593">
    <property type="entry name" value="AAA+_ATPase"/>
</dbReference>
<dbReference type="Gene3D" id="3.40.50.300">
    <property type="entry name" value="P-loop containing nucleotide triphosphate hydrolases"/>
    <property type="match status" value="1"/>
</dbReference>
<reference evidence="6 7" key="1">
    <citation type="submission" date="2020-08" db="EMBL/GenBank/DDBJ databases">
        <title>Genomic Encyclopedia of Type Strains, Phase IV (KMG-IV): sequencing the most valuable type-strain genomes for metagenomic binning, comparative biology and taxonomic classification.</title>
        <authorList>
            <person name="Goeker M."/>
        </authorList>
    </citation>
    <scope>NUCLEOTIDE SEQUENCE [LARGE SCALE GENOMIC DNA]</scope>
    <source>
        <strain evidence="6 7">DSM 45615</strain>
    </source>
</reference>
<evidence type="ECO:0000256" key="2">
    <source>
        <dbReference type="ARBA" id="ARBA00022741"/>
    </source>
</evidence>
<keyword evidence="2" id="KW-0547">Nucleotide-binding</keyword>
<evidence type="ECO:0000256" key="3">
    <source>
        <dbReference type="ARBA" id="ARBA00022840"/>
    </source>
</evidence>
<feature type="region of interest" description="Disordered" evidence="4">
    <location>
        <begin position="1"/>
        <end position="23"/>
    </location>
</feature>
<keyword evidence="1" id="KW-0813">Transport</keyword>
<dbReference type="InterPro" id="IPR027417">
    <property type="entry name" value="P-loop_NTPase"/>
</dbReference>
<dbReference type="InterPro" id="IPR008995">
    <property type="entry name" value="Mo/tungstate-bd_C_term_dom"/>
</dbReference>
<dbReference type="InterPro" id="IPR050093">
    <property type="entry name" value="ABC_SmlMolc_Importer"/>
</dbReference>
<evidence type="ECO:0000313" key="7">
    <source>
        <dbReference type="Proteomes" id="UP000578449"/>
    </source>
</evidence>
<dbReference type="GO" id="GO:0043190">
    <property type="term" value="C:ATP-binding cassette (ABC) transporter complex"/>
    <property type="evidence" value="ECO:0007669"/>
    <property type="project" value="InterPro"/>
</dbReference>
<organism evidence="6 7">
    <name type="scientific">Thermocatellispora tengchongensis</name>
    <dbReference type="NCBI Taxonomy" id="1073253"/>
    <lineage>
        <taxon>Bacteria</taxon>
        <taxon>Bacillati</taxon>
        <taxon>Actinomycetota</taxon>
        <taxon>Actinomycetes</taxon>
        <taxon>Streptosporangiales</taxon>
        <taxon>Streptosporangiaceae</taxon>
        <taxon>Thermocatellispora</taxon>
    </lineage>
</organism>
<proteinExistence type="predicted"/>
<gene>
    <name evidence="6" type="ORF">HNP84_005176</name>
</gene>
<dbReference type="GO" id="GO:0016887">
    <property type="term" value="F:ATP hydrolysis activity"/>
    <property type="evidence" value="ECO:0007669"/>
    <property type="project" value="InterPro"/>
</dbReference>
<dbReference type="AlphaFoldDB" id="A0A840P812"/>
<evidence type="ECO:0000256" key="4">
    <source>
        <dbReference type="SAM" id="MobiDB-lite"/>
    </source>
</evidence>
<dbReference type="RefSeq" id="WP_221336722.1">
    <property type="nucleotide sequence ID" value="NZ_BAABIX010000002.1"/>
</dbReference>
<sequence>MTETETGTAPTGTPPTGIAPRTGSGARVELAGIVKTYGDVRAVDDVSLTVEPGQFLTLLGASGSGKTTLLRIIAGFVEADGGRVVLDGRDISQVPVHRREIGMVFQNYALFPHLSVAANVAFPLEMRRVRRRDRAALVERALEAVQLAGYGRRSPKELSGGQQQRVALARAIVARPPLLLMDEPLGALDRRLREAMQIEIRRLSRELGLTVINVTHDQEEALTMSDRIALLAGGRLVQYGTPEELYGLPNSEVTARFLGESNLFRGPVRHEGSEAVLALPHGRILVPGDARGEGEAVVVVRPSAIRIRPAGTGPSRPAVSEMPGVVSADIYAGDSRKVLVAGADGAELVVRCESGAPLPCAVGDEVVLEWDADSCHIIPGAA</sequence>
<evidence type="ECO:0000313" key="6">
    <source>
        <dbReference type="EMBL" id="MBB5135432.1"/>
    </source>
</evidence>
<evidence type="ECO:0000259" key="5">
    <source>
        <dbReference type="PROSITE" id="PS50893"/>
    </source>
</evidence>
<dbReference type="EMBL" id="JACHGN010000011">
    <property type="protein sequence ID" value="MBB5135432.1"/>
    <property type="molecule type" value="Genomic_DNA"/>
</dbReference>
<comment type="caution">
    <text evidence="6">The sequence shown here is derived from an EMBL/GenBank/DDBJ whole genome shotgun (WGS) entry which is preliminary data.</text>
</comment>
<feature type="domain" description="ABC transporter" evidence="5">
    <location>
        <begin position="28"/>
        <end position="258"/>
    </location>
</feature>
<dbReference type="SUPFAM" id="SSF50331">
    <property type="entry name" value="MOP-like"/>
    <property type="match status" value="1"/>
</dbReference>
<keyword evidence="3 6" id="KW-0067">ATP-binding</keyword>
<dbReference type="InterPro" id="IPR003439">
    <property type="entry name" value="ABC_transporter-like_ATP-bd"/>
</dbReference>
<dbReference type="Pfam" id="PF00005">
    <property type="entry name" value="ABC_tran"/>
    <property type="match status" value="1"/>
</dbReference>
<dbReference type="SMART" id="SM00382">
    <property type="entry name" value="AAA"/>
    <property type="match status" value="1"/>
</dbReference>
<dbReference type="PROSITE" id="PS00211">
    <property type="entry name" value="ABC_TRANSPORTER_1"/>
    <property type="match status" value="1"/>
</dbReference>
<protein>
    <submittedName>
        <fullName evidence="6">Putative spermidine/putrescine transport system ATP-binding protein</fullName>
    </submittedName>
</protein>
<dbReference type="Pfam" id="PF08402">
    <property type="entry name" value="TOBE_2"/>
    <property type="match status" value="1"/>
</dbReference>
<accession>A0A840P812</accession>
<dbReference type="PANTHER" id="PTHR42781">
    <property type="entry name" value="SPERMIDINE/PUTRESCINE IMPORT ATP-BINDING PROTEIN POTA"/>
    <property type="match status" value="1"/>
</dbReference>
<dbReference type="GO" id="GO:0022857">
    <property type="term" value="F:transmembrane transporter activity"/>
    <property type="evidence" value="ECO:0007669"/>
    <property type="project" value="InterPro"/>
</dbReference>
<evidence type="ECO:0000256" key="1">
    <source>
        <dbReference type="ARBA" id="ARBA00022448"/>
    </source>
</evidence>
<dbReference type="Proteomes" id="UP000578449">
    <property type="component" value="Unassembled WGS sequence"/>
</dbReference>
<dbReference type="SUPFAM" id="SSF52540">
    <property type="entry name" value="P-loop containing nucleoside triphosphate hydrolases"/>
    <property type="match status" value="1"/>
</dbReference>
<dbReference type="PROSITE" id="PS50893">
    <property type="entry name" value="ABC_TRANSPORTER_2"/>
    <property type="match status" value="1"/>
</dbReference>